<evidence type="ECO:0000256" key="1">
    <source>
        <dbReference type="SAM" id="Phobius"/>
    </source>
</evidence>
<feature type="transmembrane region" description="Helical" evidence="1">
    <location>
        <begin position="12"/>
        <end position="35"/>
    </location>
</feature>
<evidence type="ECO:0000313" key="3">
    <source>
        <dbReference type="Proteomes" id="UP000183832"/>
    </source>
</evidence>
<dbReference type="AlphaFoldDB" id="A0A1J1HU45"/>
<keyword evidence="3" id="KW-1185">Reference proteome</keyword>
<protein>
    <submittedName>
        <fullName evidence="2">CLUMA_CG005184, isoform A</fullName>
    </submittedName>
</protein>
<organism evidence="2 3">
    <name type="scientific">Clunio marinus</name>
    <dbReference type="NCBI Taxonomy" id="568069"/>
    <lineage>
        <taxon>Eukaryota</taxon>
        <taxon>Metazoa</taxon>
        <taxon>Ecdysozoa</taxon>
        <taxon>Arthropoda</taxon>
        <taxon>Hexapoda</taxon>
        <taxon>Insecta</taxon>
        <taxon>Pterygota</taxon>
        <taxon>Neoptera</taxon>
        <taxon>Endopterygota</taxon>
        <taxon>Diptera</taxon>
        <taxon>Nematocera</taxon>
        <taxon>Chironomoidea</taxon>
        <taxon>Chironomidae</taxon>
        <taxon>Clunio</taxon>
    </lineage>
</organism>
<keyword evidence="1" id="KW-0472">Membrane</keyword>
<dbReference type="Proteomes" id="UP000183832">
    <property type="component" value="Unassembled WGS sequence"/>
</dbReference>
<name>A0A1J1HU45_9DIPT</name>
<reference evidence="2 3" key="1">
    <citation type="submission" date="2015-04" db="EMBL/GenBank/DDBJ databases">
        <authorList>
            <person name="Syromyatnikov M.Y."/>
            <person name="Popov V.N."/>
        </authorList>
    </citation>
    <scope>NUCLEOTIDE SEQUENCE [LARGE SCALE GENOMIC DNA]</scope>
</reference>
<sequence length="126" mass="15135">MEKKRKKEQHYLELRIFAMNNMCCYHKTIFFSFPIRKATPLPSFFLLFFENENEAAVVRMCIKRDICMIENAFTQRIQLNLNLLDISFSPSFTSEMGLFHILCMFVVDVLVYMRRKTFMILKETHT</sequence>
<keyword evidence="1" id="KW-1133">Transmembrane helix</keyword>
<feature type="transmembrane region" description="Helical" evidence="1">
    <location>
        <begin position="96"/>
        <end position="113"/>
    </location>
</feature>
<proteinExistence type="predicted"/>
<gene>
    <name evidence="2" type="ORF">CLUMA_CG005184</name>
</gene>
<evidence type="ECO:0000313" key="2">
    <source>
        <dbReference type="EMBL" id="CRK91523.1"/>
    </source>
</evidence>
<accession>A0A1J1HU45</accession>
<keyword evidence="1" id="KW-0812">Transmembrane</keyword>
<dbReference type="EMBL" id="CVRI01000021">
    <property type="protein sequence ID" value="CRK91523.1"/>
    <property type="molecule type" value="Genomic_DNA"/>
</dbReference>